<evidence type="ECO:0000313" key="2">
    <source>
        <dbReference type="Proteomes" id="UP000637239"/>
    </source>
</evidence>
<reference evidence="1" key="1">
    <citation type="submission" date="2021-01" db="EMBL/GenBank/DDBJ databases">
        <authorList>
            <consortium name="Aspergillus chevalieri M1 genome sequencing consortium"/>
            <person name="Kazuki M."/>
            <person name="Futagami T."/>
        </authorList>
    </citation>
    <scope>NUCLEOTIDE SEQUENCE</scope>
    <source>
        <strain evidence="1">M1</strain>
    </source>
</reference>
<keyword evidence="2" id="KW-1185">Reference proteome</keyword>
<gene>
    <name evidence="1" type="ORF">ACHE_60610A</name>
</gene>
<name>A0A7R7ZRI3_ASPCH</name>
<dbReference type="KEGG" id="ache:ACHE_60610A"/>
<organism evidence="1 2">
    <name type="scientific">Aspergillus chevalieri</name>
    <name type="common">Eurotium chevalieri</name>
    <dbReference type="NCBI Taxonomy" id="182096"/>
    <lineage>
        <taxon>Eukaryota</taxon>
        <taxon>Fungi</taxon>
        <taxon>Dikarya</taxon>
        <taxon>Ascomycota</taxon>
        <taxon>Pezizomycotina</taxon>
        <taxon>Eurotiomycetes</taxon>
        <taxon>Eurotiomycetidae</taxon>
        <taxon>Eurotiales</taxon>
        <taxon>Aspergillaceae</taxon>
        <taxon>Aspergillus</taxon>
        <taxon>Aspergillus subgen. Aspergillus</taxon>
    </lineage>
</organism>
<protein>
    <submittedName>
        <fullName evidence="1">Uncharacterized protein</fullName>
    </submittedName>
</protein>
<dbReference type="Proteomes" id="UP000637239">
    <property type="component" value="Chromosome 6"/>
</dbReference>
<dbReference type="GeneID" id="66985082"/>
<dbReference type="EMBL" id="AP024421">
    <property type="protein sequence ID" value="BCR90724.1"/>
    <property type="molecule type" value="Genomic_DNA"/>
</dbReference>
<accession>A0A7R7ZRI3</accession>
<dbReference type="RefSeq" id="XP_043139246.1">
    <property type="nucleotide sequence ID" value="XM_043281803.1"/>
</dbReference>
<proteinExistence type="predicted"/>
<reference evidence="1" key="2">
    <citation type="submission" date="2021-02" db="EMBL/GenBank/DDBJ databases">
        <title>Aspergillus chevalieri M1 genome sequence.</title>
        <authorList>
            <person name="Kadooka C."/>
            <person name="Mori K."/>
            <person name="Futagami T."/>
        </authorList>
    </citation>
    <scope>NUCLEOTIDE SEQUENCE</scope>
    <source>
        <strain evidence="1">M1</strain>
    </source>
</reference>
<sequence>MCLARILCSCKVIREIQYSIGGRVVSDHSPNFALKLFMQTTLGHKDTLQILNLNVAHEIFLFEEKASEDETEEVLETEGDDEWGTETFARHLLAEDRTPPISMSKWSGSLKDLSTLKLLSLGVNLLMYLARGINKHN</sequence>
<dbReference type="AlphaFoldDB" id="A0A7R7ZRI3"/>
<evidence type="ECO:0000313" key="1">
    <source>
        <dbReference type="EMBL" id="BCR90724.1"/>
    </source>
</evidence>